<sequence length="250" mass="27800">MTKEDMTFKNLGVCDQLVEACGRQGWKSPLKIQAEAIPHALQGKDLIAIAQTGSGKTGTFALPILQALMKTPKAFFACVLSPTRELAFQIAEQFEALGDFMEVKCAVLFIFNLFGSCILWLHLVYLRDDDTSNCFGKAPSYLGGDSGASVGSLVQYKGFSLWPLKYLVLDEADRLLNMDFEKDINEILKVLPRERRTYLFSATTTQKVHKLKRACLKNPAKVEASIKYSTADTLIQHFCLVPAKHKVTSP</sequence>
<dbReference type="InterPro" id="IPR014014">
    <property type="entry name" value="RNA_helicase_DEAD_Q_motif"/>
</dbReference>
<dbReference type="GO" id="GO:0016787">
    <property type="term" value="F:hydrolase activity"/>
    <property type="evidence" value="ECO:0007669"/>
    <property type="project" value="UniProtKB-KW"/>
</dbReference>
<feature type="domain" description="DEAD-box RNA helicase Q" evidence="8">
    <location>
        <begin position="6"/>
        <end position="34"/>
    </location>
</feature>
<evidence type="ECO:0000259" key="7">
    <source>
        <dbReference type="PROSITE" id="PS51192"/>
    </source>
</evidence>
<gene>
    <name evidence="9" type="ORF">H6P81_009797</name>
</gene>
<protein>
    <recommendedName>
        <fullName evidence="11">RNA helicase</fullName>
    </recommendedName>
</protein>
<evidence type="ECO:0000313" key="9">
    <source>
        <dbReference type="EMBL" id="KAG9449832.1"/>
    </source>
</evidence>
<dbReference type="PROSITE" id="PS51195">
    <property type="entry name" value="Q_MOTIF"/>
    <property type="match status" value="1"/>
</dbReference>
<evidence type="ECO:0000256" key="1">
    <source>
        <dbReference type="ARBA" id="ARBA00022741"/>
    </source>
</evidence>
<feature type="short sequence motif" description="Q motif" evidence="5">
    <location>
        <begin position="6"/>
        <end position="34"/>
    </location>
</feature>
<keyword evidence="3" id="KW-0347">Helicase</keyword>
<dbReference type="InterPro" id="IPR050079">
    <property type="entry name" value="DEAD_box_RNA_helicase"/>
</dbReference>
<dbReference type="SUPFAM" id="SSF52540">
    <property type="entry name" value="P-loop containing nucleoside triphosphate hydrolases"/>
    <property type="match status" value="1"/>
</dbReference>
<reference evidence="9 10" key="1">
    <citation type="submission" date="2021-07" db="EMBL/GenBank/DDBJ databases">
        <title>The Aristolochia fimbriata genome: insights into angiosperm evolution, floral development and chemical biosynthesis.</title>
        <authorList>
            <person name="Jiao Y."/>
        </authorList>
    </citation>
    <scope>NUCLEOTIDE SEQUENCE [LARGE SCALE GENOMIC DNA]</scope>
    <source>
        <strain evidence="9">IBCAS-2021</strain>
        <tissue evidence="9">Leaf</tissue>
    </source>
</reference>
<dbReference type="InterPro" id="IPR027417">
    <property type="entry name" value="P-loop_NTPase"/>
</dbReference>
<dbReference type="Pfam" id="PF00270">
    <property type="entry name" value="DEAD"/>
    <property type="match status" value="1"/>
</dbReference>
<proteinExistence type="predicted"/>
<organism evidence="9 10">
    <name type="scientific">Aristolochia fimbriata</name>
    <name type="common">White veined hardy Dutchman's pipe vine</name>
    <dbReference type="NCBI Taxonomy" id="158543"/>
    <lineage>
        <taxon>Eukaryota</taxon>
        <taxon>Viridiplantae</taxon>
        <taxon>Streptophyta</taxon>
        <taxon>Embryophyta</taxon>
        <taxon>Tracheophyta</taxon>
        <taxon>Spermatophyta</taxon>
        <taxon>Magnoliopsida</taxon>
        <taxon>Magnoliidae</taxon>
        <taxon>Piperales</taxon>
        <taxon>Aristolochiaceae</taxon>
        <taxon>Aristolochia</taxon>
    </lineage>
</organism>
<evidence type="ECO:0000256" key="6">
    <source>
        <dbReference type="SAM" id="Phobius"/>
    </source>
</evidence>
<dbReference type="PROSITE" id="PS51192">
    <property type="entry name" value="HELICASE_ATP_BIND_1"/>
    <property type="match status" value="1"/>
</dbReference>
<keyword evidence="10" id="KW-1185">Reference proteome</keyword>
<dbReference type="InterPro" id="IPR014001">
    <property type="entry name" value="Helicase_ATP-bd"/>
</dbReference>
<keyword evidence="6" id="KW-1133">Transmembrane helix</keyword>
<dbReference type="InterPro" id="IPR000629">
    <property type="entry name" value="RNA-helicase_DEAD-box_CS"/>
</dbReference>
<accession>A0AAV7EQC6</accession>
<dbReference type="GO" id="GO:0005524">
    <property type="term" value="F:ATP binding"/>
    <property type="evidence" value="ECO:0007669"/>
    <property type="project" value="UniProtKB-KW"/>
</dbReference>
<dbReference type="GO" id="GO:0005829">
    <property type="term" value="C:cytosol"/>
    <property type="evidence" value="ECO:0007669"/>
    <property type="project" value="TreeGrafter"/>
</dbReference>
<evidence type="ECO:0000256" key="3">
    <source>
        <dbReference type="ARBA" id="ARBA00022806"/>
    </source>
</evidence>
<dbReference type="PROSITE" id="PS00039">
    <property type="entry name" value="DEAD_ATP_HELICASE"/>
    <property type="match status" value="1"/>
</dbReference>
<dbReference type="InterPro" id="IPR011545">
    <property type="entry name" value="DEAD/DEAH_box_helicase_dom"/>
</dbReference>
<keyword evidence="2" id="KW-0378">Hydrolase</keyword>
<dbReference type="AlphaFoldDB" id="A0AAV7EQC6"/>
<keyword evidence="6" id="KW-0472">Membrane</keyword>
<evidence type="ECO:0000256" key="4">
    <source>
        <dbReference type="ARBA" id="ARBA00022840"/>
    </source>
</evidence>
<keyword evidence="4" id="KW-0067">ATP-binding</keyword>
<comment type="caution">
    <text evidence="9">The sequence shown here is derived from an EMBL/GenBank/DDBJ whole genome shotgun (WGS) entry which is preliminary data.</text>
</comment>
<feature type="domain" description="Helicase ATP-binding" evidence="7">
    <location>
        <begin position="37"/>
        <end position="222"/>
    </location>
</feature>
<dbReference type="PANTHER" id="PTHR47959:SF24">
    <property type="entry name" value="ATP-DEPENDENT RNA HELICASE"/>
    <property type="match status" value="1"/>
</dbReference>
<name>A0AAV7EQC6_ARIFI</name>
<dbReference type="Gene3D" id="3.40.50.300">
    <property type="entry name" value="P-loop containing nucleotide triphosphate hydrolases"/>
    <property type="match status" value="1"/>
</dbReference>
<evidence type="ECO:0000259" key="8">
    <source>
        <dbReference type="PROSITE" id="PS51195"/>
    </source>
</evidence>
<dbReference type="EMBL" id="JAINDJ010000004">
    <property type="protein sequence ID" value="KAG9449832.1"/>
    <property type="molecule type" value="Genomic_DNA"/>
</dbReference>
<dbReference type="PANTHER" id="PTHR47959">
    <property type="entry name" value="ATP-DEPENDENT RNA HELICASE RHLE-RELATED"/>
    <property type="match status" value="1"/>
</dbReference>
<dbReference type="GO" id="GO:0003724">
    <property type="term" value="F:RNA helicase activity"/>
    <property type="evidence" value="ECO:0007669"/>
    <property type="project" value="InterPro"/>
</dbReference>
<keyword evidence="6" id="KW-0812">Transmembrane</keyword>
<evidence type="ECO:0008006" key="11">
    <source>
        <dbReference type="Google" id="ProtNLM"/>
    </source>
</evidence>
<dbReference type="SMART" id="SM00487">
    <property type="entry name" value="DEXDc"/>
    <property type="match status" value="1"/>
</dbReference>
<evidence type="ECO:0000313" key="10">
    <source>
        <dbReference type="Proteomes" id="UP000825729"/>
    </source>
</evidence>
<dbReference type="GO" id="GO:0003676">
    <property type="term" value="F:nucleic acid binding"/>
    <property type="evidence" value="ECO:0007669"/>
    <property type="project" value="InterPro"/>
</dbReference>
<keyword evidence="1" id="KW-0547">Nucleotide-binding</keyword>
<evidence type="ECO:0000256" key="5">
    <source>
        <dbReference type="PROSITE-ProRule" id="PRU00552"/>
    </source>
</evidence>
<evidence type="ECO:0000256" key="2">
    <source>
        <dbReference type="ARBA" id="ARBA00022801"/>
    </source>
</evidence>
<feature type="transmembrane region" description="Helical" evidence="6">
    <location>
        <begin position="105"/>
        <end position="125"/>
    </location>
</feature>
<dbReference type="Proteomes" id="UP000825729">
    <property type="component" value="Unassembled WGS sequence"/>
</dbReference>